<gene>
    <name evidence="3" type="ORF">AGR4C_Lc130087</name>
</gene>
<keyword evidence="2 3" id="KW-0560">Oxidoreductase</keyword>
<dbReference type="AlphaFoldDB" id="A0A1S7RD55"/>
<name>A0A1S7RD55_AGRTU</name>
<proteinExistence type="inferred from homology"/>
<dbReference type="Pfam" id="PF02615">
    <property type="entry name" value="Ldh_2"/>
    <property type="match status" value="1"/>
</dbReference>
<dbReference type="InterPro" id="IPR043144">
    <property type="entry name" value="Mal/L-sulf/L-lact_DH-like_ah"/>
</dbReference>
<dbReference type="RefSeq" id="WP_080867378.1">
    <property type="nucleotide sequence ID" value="NZ_LT009731.1"/>
</dbReference>
<dbReference type="SUPFAM" id="SSF89733">
    <property type="entry name" value="L-sulfolactate dehydrogenase-like"/>
    <property type="match status" value="1"/>
</dbReference>
<evidence type="ECO:0000313" key="3">
    <source>
        <dbReference type="EMBL" id="CUX50700.1"/>
    </source>
</evidence>
<reference evidence="3 4" key="1">
    <citation type="submission" date="2016-01" db="EMBL/GenBank/DDBJ databases">
        <authorList>
            <person name="Oliw E.H."/>
        </authorList>
    </citation>
    <scope>NUCLEOTIDE SEQUENCE [LARGE SCALE GENOMIC DNA]</scope>
    <source>
        <strain evidence="3 4">Kerr 14</strain>
    </source>
</reference>
<evidence type="ECO:0000313" key="4">
    <source>
        <dbReference type="Proteomes" id="UP000191897"/>
    </source>
</evidence>
<dbReference type="Gene3D" id="3.30.1370.60">
    <property type="entry name" value="Hypothetical oxidoreductase yiak, domain 2"/>
    <property type="match status" value="1"/>
</dbReference>
<dbReference type="EC" id="1.1.1.-" evidence="3"/>
<dbReference type="Proteomes" id="UP000191897">
    <property type="component" value="Unassembled WGS sequence"/>
</dbReference>
<dbReference type="GO" id="GO:0016491">
    <property type="term" value="F:oxidoreductase activity"/>
    <property type="evidence" value="ECO:0007669"/>
    <property type="project" value="UniProtKB-KW"/>
</dbReference>
<evidence type="ECO:0000256" key="2">
    <source>
        <dbReference type="ARBA" id="ARBA00023002"/>
    </source>
</evidence>
<sequence length="345" mass="36123">MSDTTTLTIDELFQRVEAIFRRAGLNAVQSGALARVITAGERDACKSHGIYRIEGALRTVKAGKVKPDATPDVAEEDGTAIVKVNANGGFANPAFELGLPVLVERAERLGVAALVINDCTHFSALWPEVEGLTSNGLAGLVMCPSYSTVAPTGGTKPLLGTNPFAFGWPRKDTSPYVFDFATSVAARGEIELHRRAGKPLPEGWAVDADGNPTTDPEAALAGAMLPFGGHKGSAIGTMIELLAGIMIGDLTSPEVLDYLGTTTLAPFHGELIVAFSPEAFAKGRPGDPFQRAEVLFDAIIGQGARLPSGRRFAARAKSENEGITLTAAEVAGLDQLLKKGLDAVS</sequence>
<dbReference type="Gene3D" id="1.10.1530.10">
    <property type="match status" value="1"/>
</dbReference>
<dbReference type="InterPro" id="IPR036111">
    <property type="entry name" value="Mal/L-sulfo/L-lacto_DH-like_sf"/>
</dbReference>
<evidence type="ECO:0000256" key="1">
    <source>
        <dbReference type="ARBA" id="ARBA00006056"/>
    </source>
</evidence>
<dbReference type="PANTHER" id="PTHR11091:SF0">
    <property type="entry name" value="MALATE DEHYDROGENASE"/>
    <property type="match status" value="1"/>
</dbReference>
<dbReference type="EMBL" id="FBWC01000023">
    <property type="protein sequence ID" value="CUX50700.1"/>
    <property type="molecule type" value="Genomic_DNA"/>
</dbReference>
<accession>A0A1S7RD55</accession>
<organism evidence="3 4">
    <name type="scientific">Agrobacterium tumefaciens str. Kerr 14</name>
    <dbReference type="NCBI Taxonomy" id="1183424"/>
    <lineage>
        <taxon>Bacteria</taxon>
        <taxon>Pseudomonadati</taxon>
        <taxon>Pseudomonadota</taxon>
        <taxon>Alphaproteobacteria</taxon>
        <taxon>Hyphomicrobiales</taxon>
        <taxon>Rhizobiaceae</taxon>
        <taxon>Rhizobium/Agrobacterium group</taxon>
        <taxon>Agrobacterium</taxon>
        <taxon>Agrobacterium tumefaciens complex</taxon>
    </lineage>
</organism>
<dbReference type="PANTHER" id="PTHR11091">
    <property type="entry name" value="OXIDOREDUCTASE-RELATED"/>
    <property type="match status" value="1"/>
</dbReference>
<protein>
    <submittedName>
        <fullName evidence="3">Putative enzyme</fullName>
        <ecNumber evidence="3">1.1.1.-</ecNumber>
    </submittedName>
</protein>
<dbReference type="InterPro" id="IPR043143">
    <property type="entry name" value="Mal/L-sulf/L-lact_DH-like_NADP"/>
</dbReference>
<comment type="similarity">
    <text evidence="1">Belongs to the LDH2/MDH2 oxidoreductase family.</text>
</comment>
<dbReference type="InterPro" id="IPR003767">
    <property type="entry name" value="Malate/L-lactate_DH-like"/>
</dbReference>